<sequence>MKTNRARIIQFIHIAKSQMGMDTDTYRQMLLSITGKTSTSDMNPGQLNKVLAAMKAKGFVVKPARKARTTRPLADYPQAKKLRALWLEMYAQGIVRDNSEEALRRWVKRETKVDGLRWLESDKASMAIERLKNWQERELKKLRGET</sequence>
<gene>
    <name evidence="1" type="ORF">DQK32_02535</name>
</gene>
<comment type="caution">
    <text evidence="1">The sequence shown here is derived from an EMBL/GenBank/DDBJ whole genome shotgun (WGS) entry which is preliminary data.</text>
</comment>
<dbReference type="AlphaFoldDB" id="A0A5U9VG09"/>
<reference evidence="1" key="1">
    <citation type="submission" date="2018-06" db="EMBL/GenBank/DDBJ databases">
        <authorList>
            <person name="Ashton P.M."/>
            <person name="Dallman T."/>
            <person name="Nair S."/>
            <person name="De Pinna E."/>
            <person name="Peters T."/>
            <person name="Grant K."/>
        </authorList>
    </citation>
    <scope>NUCLEOTIDE SEQUENCE [LARGE SCALE GENOMIC DNA]</scope>
    <source>
        <strain evidence="1">160804</strain>
    </source>
</reference>
<dbReference type="Proteomes" id="UP000839885">
    <property type="component" value="Unassembled WGS sequence"/>
</dbReference>
<accession>A0A5U9VG09</accession>
<organism evidence="1">
    <name type="scientific">Salmonella newport</name>
    <dbReference type="NCBI Taxonomy" id="108619"/>
    <lineage>
        <taxon>Bacteria</taxon>
        <taxon>Pseudomonadati</taxon>
        <taxon>Pseudomonadota</taxon>
        <taxon>Gammaproteobacteria</taxon>
        <taxon>Enterobacterales</taxon>
        <taxon>Enterobacteriaceae</taxon>
        <taxon>Salmonella</taxon>
    </lineage>
</organism>
<dbReference type="Pfam" id="PF06252">
    <property type="entry name" value="GemA"/>
    <property type="match status" value="1"/>
</dbReference>
<dbReference type="EMBL" id="AAGVNP010000008">
    <property type="protein sequence ID" value="EBS4544782.1"/>
    <property type="molecule type" value="Genomic_DNA"/>
</dbReference>
<dbReference type="InterPro" id="IPR009363">
    <property type="entry name" value="Phage_Mu_Gp16"/>
</dbReference>
<name>A0A5U9VG09_SALNE</name>
<proteinExistence type="predicted"/>
<evidence type="ECO:0000313" key="1">
    <source>
        <dbReference type="EMBL" id="EBS4544782.1"/>
    </source>
</evidence>
<protein>
    <submittedName>
        <fullName evidence="1">Regulatory protein GemA</fullName>
    </submittedName>
</protein>